<evidence type="ECO:0000313" key="2">
    <source>
        <dbReference type="EMBL" id="CAG8952962.1"/>
    </source>
</evidence>
<sequence length="151" mass="17755">MFGNKDAYKQKFPNGVAGAYRDYVNKEVLENINLAPAYLNDLWLLTMNNLQKSYNSPDVAGRSDVAGRRQPGFFYSTWERFYNQMAVLNYHYWKDGIWTWDYKHEFTWLGQNPHEPEIPRRFPVYDARVTPPPKPPLKFGQRPPSETGSEM</sequence>
<gene>
    <name evidence="2" type="ORF">HYFRA_00007678</name>
</gene>
<dbReference type="Proteomes" id="UP000696280">
    <property type="component" value="Unassembled WGS sequence"/>
</dbReference>
<comment type="caution">
    <text evidence="2">The sequence shown here is derived from an EMBL/GenBank/DDBJ whole genome shotgun (WGS) entry which is preliminary data.</text>
</comment>
<evidence type="ECO:0000256" key="1">
    <source>
        <dbReference type="SAM" id="MobiDB-lite"/>
    </source>
</evidence>
<reference evidence="2" key="1">
    <citation type="submission" date="2021-07" db="EMBL/GenBank/DDBJ databases">
        <authorList>
            <person name="Durling M."/>
        </authorList>
    </citation>
    <scope>NUCLEOTIDE SEQUENCE</scope>
</reference>
<proteinExistence type="predicted"/>
<feature type="region of interest" description="Disordered" evidence="1">
    <location>
        <begin position="125"/>
        <end position="151"/>
    </location>
</feature>
<organism evidence="2 3">
    <name type="scientific">Hymenoscyphus fraxineus</name>
    <dbReference type="NCBI Taxonomy" id="746836"/>
    <lineage>
        <taxon>Eukaryota</taxon>
        <taxon>Fungi</taxon>
        <taxon>Dikarya</taxon>
        <taxon>Ascomycota</taxon>
        <taxon>Pezizomycotina</taxon>
        <taxon>Leotiomycetes</taxon>
        <taxon>Helotiales</taxon>
        <taxon>Helotiaceae</taxon>
        <taxon>Hymenoscyphus</taxon>
    </lineage>
</organism>
<accession>A0A9N9KWV2</accession>
<dbReference type="EMBL" id="CAJVRL010000048">
    <property type="protein sequence ID" value="CAG8952962.1"/>
    <property type="molecule type" value="Genomic_DNA"/>
</dbReference>
<evidence type="ECO:0000313" key="3">
    <source>
        <dbReference type="Proteomes" id="UP000696280"/>
    </source>
</evidence>
<name>A0A9N9KWV2_9HELO</name>
<protein>
    <submittedName>
        <fullName evidence="2">Uncharacterized protein</fullName>
    </submittedName>
</protein>
<dbReference type="OrthoDB" id="5428738at2759"/>
<keyword evidence="3" id="KW-1185">Reference proteome</keyword>
<dbReference type="AlphaFoldDB" id="A0A9N9KWV2"/>